<protein>
    <submittedName>
        <fullName evidence="1">Uncharacterized protein</fullName>
    </submittedName>
</protein>
<gene>
    <name evidence="1" type="ORF">DB31_6209</name>
</gene>
<keyword evidence="2" id="KW-1185">Reference proteome</keyword>
<evidence type="ECO:0000313" key="1">
    <source>
        <dbReference type="EMBL" id="KFE58912.1"/>
    </source>
</evidence>
<sequence>MAPCFSSDFLGFPIYGFRQRGPLAEAPGHSSSQAQGRP</sequence>
<dbReference type="EMBL" id="JMCB01000034">
    <property type="protein sequence ID" value="KFE58912.1"/>
    <property type="molecule type" value="Genomic_DNA"/>
</dbReference>
<dbReference type="AlphaFoldDB" id="A0A085VTZ9"/>
<comment type="caution">
    <text evidence="1">The sequence shown here is derived from an EMBL/GenBank/DDBJ whole genome shotgun (WGS) entry which is preliminary data.</text>
</comment>
<proteinExistence type="predicted"/>
<dbReference type="Proteomes" id="UP000028725">
    <property type="component" value="Unassembled WGS sequence"/>
</dbReference>
<accession>A0A085VTZ9</accession>
<evidence type="ECO:0000313" key="2">
    <source>
        <dbReference type="Proteomes" id="UP000028725"/>
    </source>
</evidence>
<reference evidence="1 2" key="1">
    <citation type="submission" date="2014-04" db="EMBL/GenBank/DDBJ databases">
        <title>Genome assembly of Hyalangium minutum DSM 14724.</title>
        <authorList>
            <person name="Sharma G."/>
            <person name="Subramanian S."/>
        </authorList>
    </citation>
    <scope>NUCLEOTIDE SEQUENCE [LARGE SCALE GENOMIC DNA]</scope>
    <source>
        <strain evidence="1 2">DSM 14724</strain>
    </source>
</reference>
<name>A0A085VTZ9_9BACT</name>
<organism evidence="1 2">
    <name type="scientific">Hyalangium minutum</name>
    <dbReference type="NCBI Taxonomy" id="394096"/>
    <lineage>
        <taxon>Bacteria</taxon>
        <taxon>Pseudomonadati</taxon>
        <taxon>Myxococcota</taxon>
        <taxon>Myxococcia</taxon>
        <taxon>Myxococcales</taxon>
        <taxon>Cystobacterineae</taxon>
        <taxon>Archangiaceae</taxon>
        <taxon>Hyalangium</taxon>
    </lineage>
</organism>